<evidence type="ECO:0000313" key="3">
    <source>
        <dbReference type="Proteomes" id="UP000580654"/>
    </source>
</evidence>
<name>A0A840Y2X5_9PROT</name>
<feature type="compositionally biased region" description="Low complexity" evidence="1">
    <location>
        <begin position="76"/>
        <end position="88"/>
    </location>
</feature>
<accession>A0A840Y2X5</accession>
<comment type="caution">
    <text evidence="2">The sequence shown here is derived from an EMBL/GenBank/DDBJ whole genome shotgun (WGS) entry which is preliminary data.</text>
</comment>
<dbReference type="Proteomes" id="UP000580654">
    <property type="component" value="Unassembled WGS sequence"/>
</dbReference>
<dbReference type="AlphaFoldDB" id="A0A840Y2X5"/>
<reference evidence="2 3" key="1">
    <citation type="submission" date="2020-08" db="EMBL/GenBank/DDBJ databases">
        <title>Genomic Encyclopedia of Type Strains, Phase IV (KMG-IV): sequencing the most valuable type-strain genomes for metagenomic binning, comparative biology and taxonomic classification.</title>
        <authorList>
            <person name="Goeker M."/>
        </authorList>
    </citation>
    <scope>NUCLEOTIDE SEQUENCE [LARGE SCALE GENOMIC DNA]</scope>
    <source>
        <strain evidence="2 3">DSM 25622</strain>
    </source>
</reference>
<keyword evidence="3" id="KW-1185">Reference proteome</keyword>
<gene>
    <name evidence="2" type="ORF">FHS87_002552</name>
</gene>
<protein>
    <submittedName>
        <fullName evidence="2">Uncharacterized protein</fullName>
    </submittedName>
</protein>
<feature type="region of interest" description="Disordered" evidence="1">
    <location>
        <begin position="1"/>
        <end position="96"/>
    </location>
</feature>
<organism evidence="2 3">
    <name type="scientific">Muricoccus pecuniae</name>
    <dbReference type="NCBI Taxonomy" id="693023"/>
    <lineage>
        <taxon>Bacteria</taxon>
        <taxon>Pseudomonadati</taxon>
        <taxon>Pseudomonadota</taxon>
        <taxon>Alphaproteobacteria</taxon>
        <taxon>Acetobacterales</taxon>
        <taxon>Roseomonadaceae</taxon>
        <taxon>Muricoccus</taxon>
    </lineage>
</organism>
<dbReference type="RefSeq" id="WP_184518702.1">
    <property type="nucleotide sequence ID" value="NZ_JACIJD010000010.1"/>
</dbReference>
<feature type="compositionally biased region" description="Basic and acidic residues" evidence="1">
    <location>
        <begin position="1"/>
        <end position="15"/>
    </location>
</feature>
<evidence type="ECO:0000256" key="1">
    <source>
        <dbReference type="SAM" id="MobiDB-lite"/>
    </source>
</evidence>
<sequence>MTKKTDHGSDDDRVTGRGTVKGQHLDPDANVPEGGEAEAPKHGHSAMKGATSTAEDVAAGTGGTSHATVGKREQEQAAAAGAEKTQTGRGHRKHED</sequence>
<proteinExistence type="predicted"/>
<evidence type="ECO:0000313" key="2">
    <source>
        <dbReference type="EMBL" id="MBB5694506.1"/>
    </source>
</evidence>
<dbReference type="EMBL" id="JACIJD010000010">
    <property type="protein sequence ID" value="MBB5694506.1"/>
    <property type="molecule type" value="Genomic_DNA"/>
</dbReference>